<name>A0ABT0H6B5_9FLAO</name>
<evidence type="ECO:0000256" key="1">
    <source>
        <dbReference type="SAM" id="Phobius"/>
    </source>
</evidence>
<evidence type="ECO:0000313" key="2">
    <source>
        <dbReference type="EMBL" id="MCK8479891.1"/>
    </source>
</evidence>
<dbReference type="InterPro" id="IPR011655">
    <property type="entry name" value="MpPF26"/>
</dbReference>
<dbReference type="Pfam" id="PF07666">
    <property type="entry name" value="MpPF26"/>
    <property type="match status" value="1"/>
</dbReference>
<accession>A0ABT0H6B5</accession>
<comment type="caution">
    <text evidence="2">The sequence shown here is derived from an EMBL/GenBank/DDBJ whole genome shotgun (WGS) entry which is preliminary data.</text>
</comment>
<dbReference type="NCBIfam" id="NF040945">
    <property type="entry name" value="CCC_membrane"/>
    <property type="match status" value="1"/>
</dbReference>
<feature type="transmembrane region" description="Helical" evidence="1">
    <location>
        <begin position="12"/>
        <end position="43"/>
    </location>
</feature>
<dbReference type="Proteomes" id="UP001203687">
    <property type="component" value="Unassembled WGS sequence"/>
</dbReference>
<evidence type="ECO:0000313" key="3">
    <source>
        <dbReference type="Proteomes" id="UP001203687"/>
    </source>
</evidence>
<feature type="transmembrane region" description="Helical" evidence="1">
    <location>
        <begin position="68"/>
        <end position="93"/>
    </location>
</feature>
<keyword evidence="1" id="KW-0812">Transmembrane</keyword>
<protein>
    <submittedName>
        <fullName evidence="2">DUF4190 domain-containing protein</fullName>
    </submittedName>
</protein>
<dbReference type="RefSeq" id="WP_204345889.1">
    <property type="nucleotide sequence ID" value="NZ_JACNMJ010000004.1"/>
</dbReference>
<keyword evidence="1" id="KW-0472">Membrane</keyword>
<sequence length="112" mass="12473">MNQHQEPLQNATLILVLGILSILTCCCYGVVGIVLGVVTLVLANKATATYSENPELYTGFQNVKIGKILAIIGLVLSVLYLILTIWAIMTFGWETLQDQELMQEKLREMMDQ</sequence>
<keyword evidence="1" id="KW-1133">Transmembrane helix</keyword>
<keyword evidence="3" id="KW-1185">Reference proteome</keyword>
<reference evidence="2" key="1">
    <citation type="submission" date="2022-04" db="EMBL/GenBank/DDBJ databases">
        <authorList>
            <person name="Ren T."/>
        </authorList>
    </citation>
    <scope>NUCLEOTIDE SEQUENCE</scope>
    <source>
        <strain evidence="2">F63249</strain>
    </source>
</reference>
<proteinExistence type="predicted"/>
<gene>
    <name evidence="2" type="ORF">MUY34_04615</name>
</gene>
<organism evidence="2 3">
    <name type="scientific">Psychroserpens algicola</name>
    <dbReference type="NCBI Taxonomy" id="1719034"/>
    <lineage>
        <taxon>Bacteria</taxon>
        <taxon>Pseudomonadati</taxon>
        <taxon>Bacteroidota</taxon>
        <taxon>Flavobacteriia</taxon>
        <taxon>Flavobacteriales</taxon>
        <taxon>Flavobacteriaceae</taxon>
        <taxon>Psychroserpens</taxon>
    </lineage>
</organism>
<dbReference type="EMBL" id="JALPQF010000003">
    <property type="protein sequence ID" value="MCK8479891.1"/>
    <property type="molecule type" value="Genomic_DNA"/>
</dbReference>